<keyword evidence="2 6" id="KW-0645">Protease</keyword>
<evidence type="ECO:0000313" key="7">
    <source>
        <dbReference type="Proteomes" id="UP000030680"/>
    </source>
</evidence>
<comment type="similarity">
    <text evidence="1">Belongs to the peptidase C48 family.</text>
</comment>
<dbReference type="GO" id="GO:0016929">
    <property type="term" value="F:deSUMOylase activity"/>
    <property type="evidence" value="ECO:0007669"/>
    <property type="project" value="TreeGrafter"/>
</dbReference>
<evidence type="ECO:0000256" key="2">
    <source>
        <dbReference type="ARBA" id="ARBA00022670"/>
    </source>
</evidence>
<keyword evidence="7" id="KW-1185">Reference proteome</keyword>
<evidence type="ECO:0000313" key="6">
    <source>
        <dbReference type="EMBL" id="EME27111.1"/>
    </source>
</evidence>
<reference evidence="7" key="1">
    <citation type="journal article" date="2013" name="Science">
        <title>Gene transfer from bacteria and archaea facilitated evolution of an extremophilic eukaryote.</title>
        <authorList>
            <person name="Schonknecht G."/>
            <person name="Chen W.H."/>
            <person name="Ternes C.M."/>
            <person name="Barbier G.G."/>
            <person name="Shrestha R.P."/>
            <person name="Stanke M."/>
            <person name="Brautigam A."/>
            <person name="Baker B.J."/>
            <person name="Banfield J.F."/>
            <person name="Garavito R.M."/>
            <person name="Carr K."/>
            <person name="Wilkerson C."/>
            <person name="Rensing S.A."/>
            <person name="Gagneul D."/>
            <person name="Dickenson N.E."/>
            <person name="Oesterhelt C."/>
            <person name="Lercher M.J."/>
            <person name="Weber A.P."/>
        </authorList>
    </citation>
    <scope>NUCLEOTIDE SEQUENCE [LARGE SCALE GENOMIC DNA]</scope>
    <source>
        <strain evidence="7">074W</strain>
    </source>
</reference>
<dbReference type="PANTHER" id="PTHR12606:SF141">
    <property type="entry name" value="GH15225P-RELATED"/>
    <property type="match status" value="1"/>
</dbReference>
<feature type="domain" description="Ubiquitin-like protease family profile" evidence="5">
    <location>
        <begin position="411"/>
        <end position="580"/>
    </location>
</feature>
<dbReference type="Pfam" id="PF02902">
    <property type="entry name" value="Peptidase_C48"/>
    <property type="match status" value="1"/>
</dbReference>
<dbReference type="EMBL" id="KB454537">
    <property type="protein sequence ID" value="EME27111.1"/>
    <property type="molecule type" value="Genomic_DNA"/>
</dbReference>
<dbReference type="GO" id="GO:0006508">
    <property type="term" value="P:proteolysis"/>
    <property type="evidence" value="ECO:0007669"/>
    <property type="project" value="UniProtKB-KW"/>
</dbReference>
<dbReference type="InterPro" id="IPR003653">
    <property type="entry name" value="Peptidase_C48_C"/>
</dbReference>
<gene>
    <name evidence="6" type="ORF">Gasu_53310</name>
</gene>
<proteinExistence type="inferred from homology"/>
<dbReference type="AlphaFoldDB" id="M2VV71"/>
<dbReference type="GO" id="GO:0005634">
    <property type="term" value="C:nucleus"/>
    <property type="evidence" value="ECO:0007669"/>
    <property type="project" value="TreeGrafter"/>
</dbReference>
<sequence length="610" mass="70867">MQMGFWNVFQTISLGLEQVVKLGEANTNNHSENTLHNQKKPFVNNFVSSLTNKNSSTLSSDFRESLKRSYPSSVESVQPAKRRLTHNCEEDFTSIPKEFDIQNLAQVKRRKLSFLETVRRKRNLKLYRDKIRNLRVENFSEGSSQTLENSLDELTAANLSRPKAESQSASQSNYRLEAIRKQEKLSLQKEIDMLKQRIQQLQRQEKKQVGLLIASNDSESMLEQKLLLSTTKFLDKAVFHQEAFQRSEDGLLQLRSKSAIHKNRAIFFAEQVRKGLESVGINKTDTEVAVHKSFSIVERHDEKKQQLNAVIELSDSSDDDELVDNVTDESEDVELLDELLSSLSEDCQVVNISEGTVSPEELNRYLKDGLDFPYAVDERDPLSPLSAKALMFCKYMLKEPKNRLLVSRDGMKITRNDLRLLLPGNWLNDEVINFYMSLLQERNEKSICDNGYSKCLFLSSFFFIKLLSGGHYDYNAVRKWTHHVNVFEYDKVIIPINIKNCHWILAVIDIEGKRFICLDSIRGSHMKRLQALRQWLYDEYRTKLGLKLETDKYSFEQPDVPRQSNVDDCGVFCCKFAHYVSSNWKLTFSAENMNYFRWRMMLEILCQRVS</sequence>
<protein>
    <submittedName>
        <fullName evidence="6">SUMO-specific protease/ cysteine-type peptidase</fullName>
    </submittedName>
</protein>
<dbReference type="STRING" id="130081.M2VV71"/>
<evidence type="ECO:0000256" key="1">
    <source>
        <dbReference type="ARBA" id="ARBA00005234"/>
    </source>
</evidence>
<dbReference type="RefSeq" id="XP_005703631.1">
    <property type="nucleotide sequence ID" value="XM_005703574.1"/>
</dbReference>
<dbReference type="PANTHER" id="PTHR12606">
    <property type="entry name" value="SENTRIN/SUMO-SPECIFIC PROTEASE"/>
    <property type="match status" value="1"/>
</dbReference>
<dbReference type="Gramene" id="EME27111">
    <property type="protein sequence ID" value="EME27111"/>
    <property type="gene ID" value="Gasu_53310"/>
</dbReference>
<dbReference type="Proteomes" id="UP000030680">
    <property type="component" value="Unassembled WGS sequence"/>
</dbReference>
<dbReference type="MEROPS" id="C48.034"/>
<dbReference type="eggNOG" id="KOG0778">
    <property type="taxonomic scope" value="Eukaryota"/>
</dbReference>
<evidence type="ECO:0000259" key="5">
    <source>
        <dbReference type="PROSITE" id="PS50600"/>
    </source>
</evidence>
<dbReference type="PROSITE" id="PS50600">
    <property type="entry name" value="ULP_PROTEASE"/>
    <property type="match status" value="1"/>
</dbReference>
<evidence type="ECO:0000256" key="3">
    <source>
        <dbReference type="ARBA" id="ARBA00022801"/>
    </source>
</evidence>
<dbReference type="KEGG" id="gsl:Gasu_53310"/>
<dbReference type="OrthoDB" id="1939479at2759"/>
<accession>M2VV71</accession>
<evidence type="ECO:0000256" key="4">
    <source>
        <dbReference type="ARBA" id="ARBA00022807"/>
    </source>
</evidence>
<dbReference type="GO" id="GO:0016926">
    <property type="term" value="P:protein desumoylation"/>
    <property type="evidence" value="ECO:0007669"/>
    <property type="project" value="TreeGrafter"/>
</dbReference>
<organism evidence="6 7">
    <name type="scientific">Galdieria sulphuraria</name>
    <name type="common">Red alga</name>
    <dbReference type="NCBI Taxonomy" id="130081"/>
    <lineage>
        <taxon>Eukaryota</taxon>
        <taxon>Rhodophyta</taxon>
        <taxon>Bangiophyceae</taxon>
        <taxon>Galdieriales</taxon>
        <taxon>Galdieriaceae</taxon>
        <taxon>Galdieria</taxon>
    </lineage>
</organism>
<keyword evidence="3" id="KW-0378">Hydrolase</keyword>
<dbReference type="GeneID" id="17086043"/>
<dbReference type="InterPro" id="IPR038765">
    <property type="entry name" value="Papain-like_cys_pep_sf"/>
</dbReference>
<dbReference type="Gene3D" id="3.40.395.10">
    <property type="entry name" value="Adenoviral Proteinase, Chain A"/>
    <property type="match status" value="1"/>
</dbReference>
<name>M2VV71_GALSU</name>
<keyword evidence="4" id="KW-0788">Thiol protease</keyword>
<dbReference type="SUPFAM" id="SSF54001">
    <property type="entry name" value="Cysteine proteinases"/>
    <property type="match status" value="1"/>
</dbReference>